<accession>A0A423VJN6</accession>
<dbReference type="InterPro" id="IPR029060">
    <property type="entry name" value="PIN-like_dom_sf"/>
</dbReference>
<dbReference type="OrthoDB" id="17262at2759"/>
<dbReference type="Proteomes" id="UP000284375">
    <property type="component" value="Unassembled WGS sequence"/>
</dbReference>
<dbReference type="STRING" id="252740.A0A423VJN6"/>
<evidence type="ECO:0000259" key="5">
    <source>
        <dbReference type="Pfam" id="PF20150"/>
    </source>
</evidence>
<protein>
    <recommendedName>
        <fullName evidence="8">XPG-I domain-containing protein</fullName>
    </recommendedName>
</protein>
<keyword evidence="7" id="KW-1185">Reference proteome</keyword>
<gene>
    <name evidence="6" type="ORF">VSDG_07855</name>
</gene>
<dbReference type="InterPro" id="IPR022040">
    <property type="entry name" value="MKT1_N"/>
</dbReference>
<feature type="domain" description="Post-transcriptional regulator MKT1 C-terminal" evidence="3">
    <location>
        <begin position="760"/>
        <end position="992"/>
    </location>
</feature>
<dbReference type="PANTHER" id="PTHR35910:SF1">
    <property type="entry name" value="2EXR DOMAIN-CONTAINING PROTEIN"/>
    <property type="match status" value="1"/>
</dbReference>
<dbReference type="InterPro" id="IPR022039">
    <property type="entry name" value="MKT1_C"/>
</dbReference>
<evidence type="ECO:0000259" key="3">
    <source>
        <dbReference type="Pfam" id="PF12246"/>
    </source>
</evidence>
<name>A0A423VJN6_CYTCH</name>
<evidence type="ECO:0000256" key="1">
    <source>
        <dbReference type="ARBA" id="ARBA00022845"/>
    </source>
</evidence>
<comment type="caution">
    <text evidence="6">The sequence shown here is derived from an EMBL/GenBank/DDBJ whole genome shotgun (WGS) entry which is preliminary data.</text>
</comment>
<dbReference type="EMBL" id="LJZO01000045">
    <property type="protein sequence ID" value="ROV91162.1"/>
    <property type="molecule type" value="Genomic_DNA"/>
</dbReference>
<dbReference type="InterPro" id="IPR037314">
    <property type="entry name" value="MKT1_H3TH"/>
</dbReference>
<sequence>MATGPIAFHSFSKLPKELRDEIWRECLPRRVIEIDWPDDYFTLGLPFTHDMDSEDGRPRSRPVPKVFDGCRMRQSTGANAKPPVISRVCRESRRVAFDTGALLEHKLTPRGQGGDDLDGRVRQQWVDRARDVVVHLHYNAQKDRSLGVTTARGNPIRILRDTVSMGAIGSISECFLFSNDRVEGRRSRDLLEGMKKVMVCLKVVCIHVDAEPAIESGLFGRLGEELVVMVDALDDQRVDQFRDLWEKHGSSPDSLTDDFFKRYSPYRTHNVKNDDGFINGLAVAYDVSQLKENVVAVDATYYLRLILENTHEPLVSATGGPLALEDRIEADLDKWKANDCTPLFIFDGCPVKGQDELSIEQGRYANNGTDHAWDLYSNAQAQSSVTNFGLFASAYRMERFYPTFQGILRKRELHFLVPPFKAVAQIAYFSNLSKSGETVCGAIMGPRELLLYPINDVLIQEVDWSNNRFLAVSKDTLKHQLNVDDSILVDALLMTGTSFLPPFPARAQPQQPSNTVRDAVNMLRANGKHVKQVCQHFDDVLKSQQPDWFDKYCKARMIVDHYIYVAINGAVEVQAHDNLTSDSHEYMGLRLPDELHHYLNTGLVGPHLLSWIIHSRITVLPTLDGIASDEYKNLVLRRLLPLRELALGLVVPRLHRGFHFKDIDVKAWFSDQQTTTIRNSDFRTPNPRIATWNVEQKLVDENFPSWSLSAQASKDRAGSLAFEILALQKPDFAKATIGKPGNKPKGIDAPAHIVSTVIWRYLHLRDYVNDSHELTGWGKALATAMTALEPTVKQHPEVSGLHEALLLAFELIRLDQLNAKPRQDESDKGDVDPSLLLVSRSAVLLKLRHDAIGYTGPLRKDMLAYFSQVSAVREADRDLVEAILVHMFLSNQTKRERLPSEYWDISTALPFVNRNYNAAMGVAIRTFLEMDSDENRDLDKFASQYFPNSVAFREDVDIFCHFFKALVTGVKALDQKDMGSKDVWTKAQDYLESHDWVVVDGEPIGGGVTNMGNPTSVDEFEDKIGQKIRSWERQMAMTKNNIDYGTNGVAGGSIDARDGADGLGEIDERKTRARQRFSFLIGALFQDR</sequence>
<evidence type="ECO:0000313" key="7">
    <source>
        <dbReference type="Proteomes" id="UP000284375"/>
    </source>
</evidence>
<evidence type="ECO:0008006" key="8">
    <source>
        <dbReference type="Google" id="ProtNLM"/>
    </source>
</evidence>
<dbReference type="Pfam" id="PF12247">
    <property type="entry name" value="MKT1_N"/>
    <property type="match status" value="1"/>
</dbReference>
<feature type="domain" description="Post-transcriptional regulator MKT1 N-terminal" evidence="4">
    <location>
        <begin position="581"/>
        <end position="669"/>
    </location>
</feature>
<dbReference type="Pfam" id="PF12246">
    <property type="entry name" value="MKT1_C"/>
    <property type="match status" value="1"/>
</dbReference>
<proteinExistence type="inferred from homology"/>
<reference evidence="6 7" key="1">
    <citation type="submission" date="2015-09" db="EMBL/GenBank/DDBJ databases">
        <title>Host preference determinants of Valsa canker pathogens revealed by comparative genomics.</title>
        <authorList>
            <person name="Yin Z."/>
            <person name="Huang L."/>
        </authorList>
    </citation>
    <scope>NUCLEOTIDE SEQUENCE [LARGE SCALE GENOMIC DNA]</scope>
    <source>
        <strain evidence="6 7">YSFL</strain>
    </source>
</reference>
<feature type="domain" description="2EXR" evidence="5">
    <location>
        <begin position="8"/>
        <end position="133"/>
    </location>
</feature>
<dbReference type="CDD" id="cd09902">
    <property type="entry name" value="H3TH_MKT1"/>
    <property type="match status" value="1"/>
</dbReference>
<organism evidence="6 7">
    <name type="scientific">Cytospora chrysosperma</name>
    <name type="common">Cytospora canker fungus</name>
    <name type="synonym">Sphaeria chrysosperma</name>
    <dbReference type="NCBI Taxonomy" id="252740"/>
    <lineage>
        <taxon>Eukaryota</taxon>
        <taxon>Fungi</taxon>
        <taxon>Dikarya</taxon>
        <taxon>Ascomycota</taxon>
        <taxon>Pezizomycotina</taxon>
        <taxon>Sordariomycetes</taxon>
        <taxon>Sordariomycetidae</taxon>
        <taxon>Diaporthales</taxon>
        <taxon>Cytosporaceae</taxon>
        <taxon>Cytospora</taxon>
    </lineage>
</organism>
<dbReference type="SUPFAM" id="SSF88723">
    <property type="entry name" value="PIN domain-like"/>
    <property type="match status" value="1"/>
</dbReference>
<dbReference type="AlphaFoldDB" id="A0A423VJN6"/>
<evidence type="ECO:0000256" key="2">
    <source>
        <dbReference type="ARBA" id="ARBA00024023"/>
    </source>
</evidence>
<dbReference type="Pfam" id="PF20150">
    <property type="entry name" value="2EXR"/>
    <property type="match status" value="1"/>
</dbReference>
<dbReference type="GO" id="GO:0006417">
    <property type="term" value="P:regulation of translation"/>
    <property type="evidence" value="ECO:0007669"/>
    <property type="project" value="UniProtKB-KW"/>
</dbReference>
<dbReference type="Gene3D" id="3.40.50.1010">
    <property type="entry name" value="5'-nuclease"/>
    <property type="match status" value="1"/>
</dbReference>
<dbReference type="InterPro" id="IPR045518">
    <property type="entry name" value="2EXR"/>
</dbReference>
<evidence type="ECO:0000259" key="4">
    <source>
        <dbReference type="Pfam" id="PF12247"/>
    </source>
</evidence>
<keyword evidence="1" id="KW-0810">Translation regulation</keyword>
<dbReference type="CDD" id="cd09858">
    <property type="entry name" value="PIN_MKT1"/>
    <property type="match status" value="1"/>
</dbReference>
<dbReference type="PANTHER" id="PTHR35910">
    <property type="entry name" value="2EXR DOMAIN-CONTAINING PROTEIN"/>
    <property type="match status" value="1"/>
</dbReference>
<comment type="similarity">
    <text evidence="2">Belongs to the XPG/RAD2 endonuclease family.</text>
</comment>
<evidence type="ECO:0000313" key="6">
    <source>
        <dbReference type="EMBL" id="ROV91162.1"/>
    </source>
</evidence>